<keyword evidence="1" id="KW-0723">Serine/threonine-protein kinase</keyword>
<dbReference type="InterPro" id="IPR003594">
    <property type="entry name" value="HATPase_dom"/>
</dbReference>
<feature type="domain" description="Histidine kinase/HSP90-like ATPase" evidence="3">
    <location>
        <begin position="2"/>
        <end position="82"/>
    </location>
</feature>
<proteinExistence type="predicted"/>
<dbReference type="GO" id="GO:0004674">
    <property type="term" value="F:protein serine/threonine kinase activity"/>
    <property type="evidence" value="ECO:0007669"/>
    <property type="project" value="UniProtKB-KW"/>
</dbReference>
<evidence type="ECO:0000313" key="4">
    <source>
        <dbReference type="EMBL" id="KUN79048.1"/>
    </source>
</evidence>
<comment type="caution">
    <text evidence="4">The sequence shown here is derived from an EMBL/GenBank/DDBJ whole genome shotgun (WGS) entry which is preliminary data.</text>
</comment>
<dbReference type="EMBL" id="LMWX01000055">
    <property type="protein sequence ID" value="KUN79048.1"/>
    <property type="molecule type" value="Genomic_DNA"/>
</dbReference>
<dbReference type="Gene3D" id="3.30.565.10">
    <property type="entry name" value="Histidine kinase-like ATPase, C-terminal domain"/>
    <property type="match status" value="1"/>
</dbReference>
<protein>
    <recommendedName>
        <fullName evidence="3">Histidine kinase/HSP90-like ATPase domain-containing protein</fullName>
    </recommendedName>
</protein>
<dbReference type="CDD" id="cd16936">
    <property type="entry name" value="HATPase_RsbW-like"/>
    <property type="match status" value="1"/>
</dbReference>
<dbReference type="PANTHER" id="PTHR35526:SF3">
    <property type="entry name" value="ANTI-SIGMA-F FACTOR RSBW"/>
    <property type="match status" value="1"/>
</dbReference>
<evidence type="ECO:0000313" key="5">
    <source>
        <dbReference type="Proteomes" id="UP000053024"/>
    </source>
</evidence>
<evidence type="ECO:0000259" key="3">
    <source>
        <dbReference type="Pfam" id="PF13581"/>
    </source>
</evidence>
<dbReference type="InterPro" id="IPR050267">
    <property type="entry name" value="Anti-sigma-factor_SerPK"/>
</dbReference>
<dbReference type="PANTHER" id="PTHR35526">
    <property type="entry name" value="ANTI-SIGMA-F FACTOR RSBW-RELATED"/>
    <property type="match status" value="1"/>
</dbReference>
<dbReference type="InterPro" id="IPR036890">
    <property type="entry name" value="HATPase_C_sf"/>
</dbReference>
<dbReference type="AlphaFoldDB" id="A0A117R9U7"/>
<accession>A0A117R9U7</accession>
<dbReference type="Proteomes" id="UP000053024">
    <property type="component" value="Unassembled WGS sequence"/>
</dbReference>
<evidence type="ECO:0000256" key="2">
    <source>
        <dbReference type="SAM" id="MobiDB-lite"/>
    </source>
</evidence>
<organism evidence="4 5">
    <name type="scientific">Streptomyces bungoensis</name>
    <dbReference type="NCBI Taxonomy" id="285568"/>
    <lineage>
        <taxon>Bacteria</taxon>
        <taxon>Bacillati</taxon>
        <taxon>Actinomycetota</taxon>
        <taxon>Actinomycetes</taxon>
        <taxon>Kitasatosporales</taxon>
        <taxon>Streptomycetaceae</taxon>
        <taxon>Streptomyces</taxon>
    </lineage>
</organism>
<keyword evidence="1" id="KW-0418">Kinase</keyword>
<reference evidence="4 5" key="1">
    <citation type="submission" date="2015-10" db="EMBL/GenBank/DDBJ databases">
        <title>Draft genome sequence of Streptomyces bungoensis DSM 41781, type strain for the species Streptomyces bungoensis.</title>
        <authorList>
            <person name="Ruckert C."/>
            <person name="Winkler A."/>
            <person name="Kalinowski J."/>
            <person name="Kampfer P."/>
            <person name="Glaeser S."/>
        </authorList>
    </citation>
    <scope>NUCLEOTIDE SEQUENCE [LARGE SCALE GENOMIC DNA]</scope>
    <source>
        <strain evidence="4 5">DSM 41781</strain>
    </source>
</reference>
<gene>
    <name evidence="4" type="ORF">AQJ66_29695</name>
</gene>
<name>A0A117R9U7_9ACTN</name>
<sequence length="163" mass="17025">MLAQWETPADVVQDAVLAVSELVGNAVLHGDGPEVLLTLRLAGTRLRIEVQDGGPGWSAGPPGPRATDDEYGRGLLIVSRVAAAWGASPAPAGCGFLVWAELRWRRTARRPAAVPSRREAETRTPSGGPAPSSAVPPCLRPAVPDARYVLKGFPLVGLALPPS</sequence>
<dbReference type="SUPFAM" id="SSF55874">
    <property type="entry name" value="ATPase domain of HSP90 chaperone/DNA topoisomerase II/histidine kinase"/>
    <property type="match status" value="1"/>
</dbReference>
<dbReference type="STRING" id="285568.AQJ66_29695"/>
<dbReference type="Pfam" id="PF13581">
    <property type="entry name" value="HATPase_c_2"/>
    <property type="match status" value="1"/>
</dbReference>
<keyword evidence="5" id="KW-1185">Reference proteome</keyword>
<keyword evidence="1" id="KW-0808">Transferase</keyword>
<feature type="compositionally biased region" description="Low complexity" evidence="2">
    <location>
        <begin position="125"/>
        <end position="137"/>
    </location>
</feature>
<evidence type="ECO:0000256" key="1">
    <source>
        <dbReference type="ARBA" id="ARBA00022527"/>
    </source>
</evidence>
<feature type="region of interest" description="Disordered" evidence="2">
    <location>
        <begin position="110"/>
        <end position="137"/>
    </location>
</feature>